<dbReference type="AlphaFoldDB" id="A0A553P878"/>
<gene>
    <name evidence="2" type="ORF">TCAL_15741</name>
</gene>
<protein>
    <submittedName>
        <fullName evidence="2">Uncharacterized protein</fullName>
    </submittedName>
</protein>
<keyword evidence="3" id="KW-1185">Reference proteome</keyword>
<evidence type="ECO:0000256" key="1">
    <source>
        <dbReference type="SAM" id="Coils"/>
    </source>
</evidence>
<accession>A0A553P878</accession>
<dbReference type="Proteomes" id="UP000318571">
    <property type="component" value="Chromosome 3"/>
</dbReference>
<sequence length="601" mass="66090">MDHVALADKSKRPVLDQTTNGIVDQMEDGSMAKVRVTHEDLRAHAQECRLALTASTPRGAVLEPSQIHAQMLSGLRCLIDEWKSIAKEGANVEELDCLRDTAMQESSEFSAFLRHLLIDQLEVFSHKSSRSCGSAKTSASSQRRAEAKIEFAKRKAQQTTAQELGLLGFKKLALDAQIEEVQQKGDMESLEAEIAAIEQQEGDAEFGLRTRLCPGNNGNHIPREVVESRRNRNQEWTTKPKASIRSVNDEKFVFLSQLYVWLEQWDKNLDGQGTRRQQRELLQEKNQASGPMNQIAADLFEFAGRHYLVVVDRYSGWPFQYLLDSLTTGTGQGSLPLYVRLRGGPTDDVSVLAEAATVRKKATDKQAEDMESVQLAIANYTTIGSGANATPLSSGPVTPSPSYTRVQSITAKVCTTTTSATSAVAETMRIVMPSRSMSTIQLGCVSSTEKFSLSKSCRTPEPRHGHPESLVSTLPRTPSMTKLIAANGTVLRNLGKAGEQNDDVLEEGQAELAPPTREEELDPAEMVNKTVKRIASTNPRLEELIRKEAGRGVLGSSLGNAAGKMKGGLHGPFRLSGQDVRDHGRQVLWLPFHLQTLLYNN</sequence>
<feature type="coiled-coil region" evidence="1">
    <location>
        <begin position="142"/>
        <end position="200"/>
    </location>
</feature>
<name>A0A553P878_TIGCA</name>
<dbReference type="EMBL" id="VCGU01000007">
    <property type="protein sequence ID" value="TRY73878.1"/>
    <property type="molecule type" value="Genomic_DNA"/>
</dbReference>
<keyword evidence="1" id="KW-0175">Coiled coil</keyword>
<comment type="caution">
    <text evidence="2">The sequence shown here is derived from an EMBL/GenBank/DDBJ whole genome shotgun (WGS) entry which is preliminary data.</text>
</comment>
<evidence type="ECO:0000313" key="3">
    <source>
        <dbReference type="Proteomes" id="UP000318571"/>
    </source>
</evidence>
<evidence type="ECO:0000313" key="2">
    <source>
        <dbReference type="EMBL" id="TRY73878.1"/>
    </source>
</evidence>
<reference evidence="2 3" key="1">
    <citation type="journal article" date="2018" name="Nat. Ecol. Evol.">
        <title>Genomic signatures of mitonuclear coevolution across populations of Tigriopus californicus.</title>
        <authorList>
            <person name="Barreto F.S."/>
            <person name="Watson E.T."/>
            <person name="Lima T.G."/>
            <person name="Willett C.S."/>
            <person name="Edmands S."/>
            <person name="Li W."/>
            <person name="Burton R.S."/>
        </authorList>
    </citation>
    <scope>NUCLEOTIDE SEQUENCE [LARGE SCALE GENOMIC DNA]</scope>
    <source>
        <strain evidence="2 3">San Diego</strain>
    </source>
</reference>
<proteinExistence type="predicted"/>
<organism evidence="2 3">
    <name type="scientific">Tigriopus californicus</name>
    <name type="common">Marine copepod</name>
    <dbReference type="NCBI Taxonomy" id="6832"/>
    <lineage>
        <taxon>Eukaryota</taxon>
        <taxon>Metazoa</taxon>
        <taxon>Ecdysozoa</taxon>
        <taxon>Arthropoda</taxon>
        <taxon>Crustacea</taxon>
        <taxon>Multicrustacea</taxon>
        <taxon>Hexanauplia</taxon>
        <taxon>Copepoda</taxon>
        <taxon>Harpacticoida</taxon>
        <taxon>Harpacticidae</taxon>
        <taxon>Tigriopus</taxon>
    </lineage>
</organism>